<dbReference type="SUPFAM" id="SSF47413">
    <property type="entry name" value="lambda repressor-like DNA-binding domains"/>
    <property type="match status" value="1"/>
</dbReference>
<feature type="compositionally biased region" description="Low complexity" evidence="1">
    <location>
        <begin position="410"/>
        <end position="424"/>
    </location>
</feature>
<evidence type="ECO:0000313" key="4">
    <source>
        <dbReference type="Proteomes" id="UP001499947"/>
    </source>
</evidence>
<dbReference type="Gene3D" id="1.10.260.40">
    <property type="entry name" value="lambda repressor-like DNA-binding domains"/>
    <property type="match status" value="1"/>
</dbReference>
<dbReference type="SMART" id="SM00530">
    <property type="entry name" value="HTH_XRE"/>
    <property type="match status" value="1"/>
</dbReference>
<feature type="domain" description="HTH cro/C1-type" evidence="2">
    <location>
        <begin position="16"/>
        <end position="72"/>
    </location>
</feature>
<evidence type="ECO:0000313" key="3">
    <source>
        <dbReference type="EMBL" id="GAA1706948.1"/>
    </source>
</evidence>
<feature type="compositionally biased region" description="Low complexity" evidence="1">
    <location>
        <begin position="310"/>
        <end position="319"/>
    </location>
</feature>
<feature type="compositionally biased region" description="Basic and acidic residues" evidence="1">
    <location>
        <begin position="171"/>
        <end position="187"/>
    </location>
</feature>
<evidence type="ECO:0000256" key="1">
    <source>
        <dbReference type="SAM" id="MobiDB-lite"/>
    </source>
</evidence>
<feature type="compositionally biased region" description="Low complexity" evidence="1">
    <location>
        <begin position="363"/>
        <end position="376"/>
    </location>
</feature>
<gene>
    <name evidence="3" type="ORF">GCM10009680_54630</name>
</gene>
<feature type="compositionally biased region" description="Low complexity" evidence="1">
    <location>
        <begin position="220"/>
        <end position="239"/>
    </location>
</feature>
<proteinExistence type="predicted"/>
<feature type="compositionally biased region" description="Basic and acidic residues" evidence="1">
    <location>
        <begin position="266"/>
        <end position="293"/>
    </location>
</feature>
<dbReference type="EMBL" id="BAAALR010000061">
    <property type="protein sequence ID" value="GAA1706948.1"/>
    <property type="molecule type" value="Genomic_DNA"/>
</dbReference>
<accession>A0ABN2IKM2</accession>
<dbReference type="Pfam" id="PF13560">
    <property type="entry name" value="HTH_31"/>
    <property type="match status" value="1"/>
</dbReference>
<comment type="caution">
    <text evidence="3">The sequence shown here is derived from an EMBL/GenBank/DDBJ whole genome shotgun (WGS) entry which is preliminary data.</text>
</comment>
<dbReference type="CDD" id="cd00093">
    <property type="entry name" value="HTH_XRE"/>
    <property type="match status" value="1"/>
</dbReference>
<feature type="region of interest" description="Disordered" evidence="1">
    <location>
        <begin position="91"/>
        <end position="442"/>
    </location>
</feature>
<feature type="compositionally biased region" description="Basic and acidic residues" evidence="1">
    <location>
        <begin position="517"/>
        <end position="529"/>
    </location>
</feature>
<feature type="compositionally biased region" description="Basic and acidic residues" evidence="1">
    <location>
        <begin position="347"/>
        <end position="360"/>
    </location>
</feature>
<organism evidence="3 4">
    <name type="scientific">Streptomyces yatensis</name>
    <dbReference type="NCBI Taxonomy" id="155177"/>
    <lineage>
        <taxon>Bacteria</taxon>
        <taxon>Bacillati</taxon>
        <taxon>Actinomycetota</taxon>
        <taxon>Actinomycetes</taxon>
        <taxon>Kitasatosporales</taxon>
        <taxon>Streptomycetaceae</taxon>
        <taxon>Streptomyces</taxon>
        <taxon>Streptomyces violaceusniger group</taxon>
    </lineage>
</organism>
<feature type="compositionally biased region" description="Basic and acidic residues" evidence="1">
    <location>
        <begin position="470"/>
        <end position="479"/>
    </location>
</feature>
<protein>
    <recommendedName>
        <fullName evidence="2">HTH cro/C1-type domain-containing protein</fullName>
    </recommendedName>
</protein>
<reference evidence="3 4" key="1">
    <citation type="journal article" date="2019" name="Int. J. Syst. Evol. Microbiol.">
        <title>The Global Catalogue of Microorganisms (GCM) 10K type strain sequencing project: providing services to taxonomists for standard genome sequencing and annotation.</title>
        <authorList>
            <consortium name="The Broad Institute Genomics Platform"/>
            <consortium name="The Broad Institute Genome Sequencing Center for Infectious Disease"/>
            <person name="Wu L."/>
            <person name="Ma J."/>
        </authorList>
    </citation>
    <scope>NUCLEOTIDE SEQUENCE [LARGE SCALE GENOMIC DNA]</scope>
    <source>
        <strain evidence="3 4">JCM 13244</strain>
    </source>
</reference>
<name>A0ABN2IKM2_9ACTN</name>
<dbReference type="InterPro" id="IPR010982">
    <property type="entry name" value="Lambda_DNA-bd_dom_sf"/>
</dbReference>
<feature type="compositionally biased region" description="Basic and acidic residues" evidence="1">
    <location>
        <begin position="500"/>
        <end position="509"/>
    </location>
</feature>
<evidence type="ECO:0000259" key="2">
    <source>
        <dbReference type="SMART" id="SM00530"/>
    </source>
</evidence>
<keyword evidence="4" id="KW-1185">Reference proteome</keyword>
<feature type="compositionally biased region" description="Low complexity" evidence="1">
    <location>
        <begin position="480"/>
        <end position="498"/>
    </location>
</feature>
<dbReference type="InterPro" id="IPR001387">
    <property type="entry name" value="Cro/C1-type_HTH"/>
</dbReference>
<dbReference type="Proteomes" id="UP001499947">
    <property type="component" value="Unassembled WGS sequence"/>
</dbReference>
<feature type="region of interest" description="Disordered" evidence="1">
    <location>
        <begin position="469"/>
        <end position="558"/>
    </location>
</feature>
<sequence>MVGVGNAKEVEDFAERLRALKERSGRSYGSLATRLHVSTSTLHRYCNGDAVPAEYASVERFARLCGASPEELLALHRRWILADASRHRAREADREGAGGRAAANGTVSAPRGGAADRPAADGTPRKADPRTADGPARETDVRSTDGTGREAERESAGGRPAADGPAPEPDADARGGDGEPRPSADAREGDDDSSDNSATPAATPGARPNAGRHQGRVAASGPDPVTGTPPGAAAPSGPARDGTGPEAGGRSHDARPYAAADARQGTIDERQSTAEERHNTAEERHDTAEERRGTATPADASRATPTWYGAPAAHRTAAATDPSSDGHGAARRGGAAQQDGNPGNHHQRGDTGDTTEHAGDGRAPSAAAGQAQPHAAPTDKTAPTANAQSAPAGNTQSAPTGNTRSAHPGNTRPTPTANATSAATARRRLRAVSGSDGGTAVVSRARRPWALLAGAAAVVVLAVTAVEVRPPGEDGRKDAAASPPSAAPSSTPRTGPTARGHLDRQKTDGDDASGAPRGDDKDGKGERGKGQRANGGASGSPAPGSSKGPGGGGSTQVPLTLSTRSHVWENGCGHRYLIDRSPSQVAPPPTEQDAPTWAAAHGAVHGGTTNVEVTVQGRASSAVVLQALHVRVVGRRTPLAWSSFAMDNGCGGSLTPRAFSVNLDAARPLARPTEGNDAGKPIPAVHFPYRVSASDPEVLLVNARTAGCDCSWYLELDWSSGGRSGTLRIDDHGSPFRTSSIKGRPQYAYDYTDGSWHTSELSD</sequence>
<feature type="compositionally biased region" description="Low complexity" evidence="1">
    <location>
        <begin position="100"/>
        <end position="122"/>
    </location>
</feature>
<feature type="compositionally biased region" description="Polar residues" evidence="1">
    <location>
        <begin position="381"/>
        <end position="405"/>
    </location>
</feature>
<feature type="compositionally biased region" description="Basic and acidic residues" evidence="1">
    <location>
        <begin position="123"/>
        <end position="156"/>
    </location>
</feature>